<sequence>MAKKTIQTTKTISTTQQQPMMMENQGVIKLEQPRQNVLVEKLQTQVTVNESADHINIVEMPPEVMIEERKFEATELLNAEVNVPSAQVDIVQPAPRVFLEQQAPIIDVSQQAPRIEFIQREPLVNVNQPKAQVIINQQKPEVKIQSAKPIVSFLEPSAPNVQVIHQEPIIKVIRNEPIIRLTDFKGEPELIFQRQDNCILNYTPIAQPILTINKSKMMSTETLPSTTTTTILKKEVILEKNATPKKFEKRAEWLEENPKYSPKVSRVSN</sequence>
<protein>
    <submittedName>
        <fullName evidence="1">Uncharacterized protein</fullName>
    </submittedName>
</protein>
<organism evidence="1 2">
    <name type="scientific">Tieghemostelium lacteum</name>
    <name type="common">Slime mold</name>
    <name type="synonym">Dictyostelium lacteum</name>
    <dbReference type="NCBI Taxonomy" id="361077"/>
    <lineage>
        <taxon>Eukaryota</taxon>
        <taxon>Amoebozoa</taxon>
        <taxon>Evosea</taxon>
        <taxon>Eumycetozoa</taxon>
        <taxon>Dictyostelia</taxon>
        <taxon>Dictyosteliales</taxon>
        <taxon>Raperosteliaceae</taxon>
        <taxon>Tieghemostelium</taxon>
    </lineage>
</organism>
<gene>
    <name evidence="1" type="ORF">DLAC_03865</name>
</gene>
<keyword evidence="2" id="KW-1185">Reference proteome</keyword>
<name>A0A152A1F2_TIELA</name>
<proteinExistence type="predicted"/>
<dbReference type="Proteomes" id="UP000076078">
    <property type="component" value="Unassembled WGS sequence"/>
</dbReference>
<dbReference type="OrthoDB" id="15391at2759"/>
<reference evidence="1 2" key="1">
    <citation type="submission" date="2015-12" db="EMBL/GenBank/DDBJ databases">
        <title>Dictyostelia acquired genes for synthesis and detection of signals that induce cell-type specialization by lateral gene transfer from prokaryotes.</title>
        <authorList>
            <person name="Gloeckner G."/>
            <person name="Schaap P."/>
        </authorList>
    </citation>
    <scope>NUCLEOTIDE SEQUENCE [LARGE SCALE GENOMIC DNA]</scope>
    <source>
        <strain evidence="1 2">TK</strain>
    </source>
</reference>
<evidence type="ECO:0000313" key="2">
    <source>
        <dbReference type="Proteomes" id="UP000076078"/>
    </source>
</evidence>
<dbReference type="EMBL" id="LODT01000020">
    <property type="protein sequence ID" value="KYQ99900.1"/>
    <property type="molecule type" value="Genomic_DNA"/>
</dbReference>
<evidence type="ECO:0000313" key="1">
    <source>
        <dbReference type="EMBL" id="KYQ99900.1"/>
    </source>
</evidence>
<dbReference type="FunCoup" id="A0A152A1F2">
    <property type="interactions" value="738"/>
</dbReference>
<dbReference type="InParanoid" id="A0A152A1F2"/>
<accession>A0A152A1F2</accession>
<dbReference type="AlphaFoldDB" id="A0A152A1F2"/>
<dbReference type="OMA" id="QMAPRVE"/>
<comment type="caution">
    <text evidence="1">The sequence shown here is derived from an EMBL/GenBank/DDBJ whole genome shotgun (WGS) entry which is preliminary data.</text>
</comment>